<dbReference type="Proteomes" id="UP000317093">
    <property type="component" value="Chromosome"/>
</dbReference>
<dbReference type="Gene3D" id="3.30.450.20">
    <property type="entry name" value="PAS domain"/>
    <property type="match status" value="1"/>
</dbReference>
<dbReference type="InterPro" id="IPR050595">
    <property type="entry name" value="Bact_response_regulator"/>
</dbReference>
<dbReference type="AlphaFoldDB" id="A0A518BBS8"/>
<dbReference type="GO" id="GO:0000160">
    <property type="term" value="P:phosphorelay signal transduction system"/>
    <property type="evidence" value="ECO:0007669"/>
    <property type="project" value="InterPro"/>
</dbReference>
<dbReference type="InterPro" id="IPR011006">
    <property type="entry name" value="CheY-like_superfamily"/>
</dbReference>
<evidence type="ECO:0000259" key="5">
    <source>
        <dbReference type="PROSITE" id="PS50110"/>
    </source>
</evidence>
<name>A0A518BBS8_9BACT</name>
<dbReference type="PANTHER" id="PTHR44591:SF3">
    <property type="entry name" value="RESPONSE REGULATORY DOMAIN-CONTAINING PROTEIN"/>
    <property type="match status" value="1"/>
</dbReference>
<evidence type="ECO:0000256" key="4">
    <source>
        <dbReference type="PROSITE-ProRule" id="PRU00169"/>
    </source>
</evidence>
<dbReference type="SUPFAM" id="SSF55781">
    <property type="entry name" value="GAF domain-like"/>
    <property type="match status" value="1"/>
</dbReference>
<dbReference type="SUPFAM" id="SSF52172">
    <property type="entry name" value="CheY-like"/>
    <property type="match status" value="1"/>
</dbReference>
<keyword evidence="7" id="KW-1185">Reference proteome</keyword>
<dbReference type="OrthoDB" id="227620at2"/>
<evidence type="ECO:0000256" key="1">
    <source>
        <dbReference type="ARBA" id="ARBA00022553"/>
    </source>
</evidence>
<dbReference type="RefSeq" id="WP_145262665.1">
    <property type="nucleotide sequence ID" value="NZ_CP036279.1"/>
</dbReference>
<keyword evidence="3" id="KW-0418">Kinase</keyword>
<gene>
    <name evidence="6" type="primary">qseF</name>
    <name evidence="6" type="ORF">Pan216_53360</name>
</gene>
<dbReference type="KEGG" id="knv:Pan216_53360"/>
<dbReference type="PANTHER" id="PTHR44591">
    <property type="entry name" value="STRESS RESPONSE REGULATOR PROTEIN 1"/>
    <property type="match status" value="1"/>
</dbReference>
<evidence type="ECO:0000313" key="6">
    <source>
        <dbReference type="EMBL" id="QDU64446.1"/>
    </source>
</evidence>
<dbReference type="Gene3D" id="3.30.450.40">
    <property type="match status" value="1"/>
</dbReference>
<evidence type="ECO:0000256" key="3">
    <source>
        <dbReference type="ARBA" id="ARBA00022777"/>
    </source>
</evidence>
<feature type="domain" description="Response regulatory" evidence="5">
    <location>
        <begin position="439"/>
        <end position="555"/>
    </location>
</feature>
<protein>
    <submittedName>
        <fullName evidence="6">Transcriptional regulatory protein QseF</fullName>
    </submittedName>
</protein>
<dbReference type="SMART" id="SM00448">
    <property type="entry name" value="REC"/>
    <property type="match status" value="1"/>
</dbReference>
<evidence type="ECO:0000313" key="7">
    <source>
        <dbReference type="Proteomes" id="UP000317093"/>
    </source>
</evidence>
<dbReference type="EMBL" id="CP036279">
    <property type="protein sequence ID" value="QDU64446.1"/>
    <property type="molecule type" value="Genomic_DNA"/>
</dbReference>
<dbReference type="GO" id="GO:0016301">
    <property type="term" value="F:kinase activity"/>
    <property type="evidence" value="ECO:0007669"/>
    <property type="project" value="UniProtKB-KW"/>
</dbReference>
<dbReference type="SMART" id="SM00065">
    <property type="entry name" value="GAF"/>
    <property type="match status" value="1"/>
</dbReference>
<dbReference type="Pfam" id="PF00072">
    <property type="entry name" value="Response_reg"/>
    <property type="match status" value="1"/>
</dbReference>
<dbReference type="CDD" id="cd00156">
    <property type="entry name" value="REC"/>
    <property type="match status" value="1"/>
</dbReference>
<keyword evidence="1 4" id="KW-0597">Phosphoprotein</keyword>
<accession>A0A518BBS8</accession>
<dbReference type="InterPro" id="IPR029016">
    <property type="entry name" value="GAF-like_dom_sf"/>
</dbReference>
<dbReference type="PROSITE" id="PS50110">
    <property type="entry name" value="RESPONSE_REGULATORY"/>
    <property type="match status" value="1"/>
</dbReference>
<evidence type="ECO:0000256" key="2">
    <source>
        <dbReference type="ARBA" id="ARBA00022679"/>
    </source>
</evidence>
<dbReference type="Gene3D" id="3.40.50.2300">
    <property type="match status" value="1"/>
</dbReference>
<organism evidence="6 7">
    <name type="scientific">Kolteria novifilia</name>
    <dbReference type="NCBI Taxonomy" id="2527975"/>
    <lineage>
        <taxon>Bacteria</taxon>
        <taxon>Pseudomonadati</taxon>
        <taxon>Planctomycetota</taxon>
        <taxon>Planctomycetia</taxon>
        <taxon>Kolteriales</taxon>
        <taxon>Kolteriaceae</taxon>
        <taxon>Kolteria</taxon>
    </lineage>
</organism>
<reference evidence="6 7" key="1">
    <citation type="submission" date="2019-02" db="EMBL/GenBank/DDBJ databases">
        <title>Deep-cultivation of Planctomycetes and their phenomic and genomic characterization uncovers novel biology.</title>
        <authorList>
            <person name="Wiegand S."/>
            <person name="Jogler M."/>
            <person name="Boedeker C."/>
            <person name="Pinto D."/>
            <person name="Vollmers J."/>
            <person name="Rivas-Marin E."/>
            <person name="Kohn T."/>
            <person name="Peeters S.H."/>
            <person name="Heuer A."/>
            <person name="Rast P."/>
            <person name="Oberbeckmann S."/>
            <person name="Bunk B."/>
            <person name="Jeske O."/>
            <person name="Meyerdierks A."/>
            <person name="Storesund J.E."/>
            <person name="Kallscheuer N."/>
            <person name="Luecker S."/>
            <person name="Lage O.M."/>
            <person name="Pohl T."/>
            <person name="Merkel B.J."/>
            <person name="Hornburger P."/>
            <person name="Mueller R.-W."/>
            <person name="Bruemmer F."/>
            <person name="Labrenz M."/>
            <person name="Spormann A.M."/>
            <person name="Op den Camp H."/>
            <person name="Overmann J."/>
            <person name="Amann R."/>
            <person name="Jetten M.S.M."/>
            <person name="Mascher T."/>
            <person name="Medema M.H."/>
            <person name="Devos D.P."/>
            <person name="Kaster A.-K."/>
            <person name="Ovreas L."/>
            <person name="Rohde M."/>
            <person name="Galperin M.Y."/>
            <person name="Jogler C."/>
        </authorList>
    </citation>
    <scope>NUCLEOTIDE SEQUENCE [LARGE SCALE GENOMIC DNA]</scope>
    <source>
        <strain evidence="6 7">Pan216</strain>
    </source>
</reference>
<proteinExistence type="predicted"/>
<dbReference type="Pfam" id="PF13185">
    <property type="entry name" value="GAF_2"/>
    <property type="match status" value="1"/>
</dbReference>
<feature type="modified residue" description="4-aspartylphosphate" evidence="4">
    <location>
        <position position="488"/>
    </location>
</feature>
<sequence length="572" mass="63034">MSSRPRILVFDPSDQATAALQSLSDQVDVVRAQTAEQGLELLQQGGFEGICTGEPDPLDGATPPTSGLRILSDLSAGVAIVDARLNLVWFNQAFINFSPRGPRVGENIYDALDSPNNEGPDFCPFLDCLGGRTTARSRLHLPSGCELEAVVQPLPGADASSSHALCLLRDVTFEVRDREKLFALQQAGMELSNLDPEELSRMSIQERIDLLKANILQYSRRILNFSNLEIRLLDPRTRHLEILLSEGMGAREEDEPLLAEPQGNGVTGFVAATGTSYLCEDVLNDPLYIPGAVDARSSLTVPIVSYDRPIGTFNVESPEPRHFSDSDREFLELFTREIAVALHVLDLLREEKRVAGSASIEAIAGEIGVPTDEILTDAIALLEAIDDGDDTSNLDREVAKRLIENARTIKSSIQRAYKTLEATYAGNEPNEQLPLAGRRVLLVDSDQSIRRSAHGLLSRVGCEVVTAKEGREALALLKIGRYDVVIGDIRLPDMNGYEFFGQVRSVFSETPIILMTGFGYDSTHSLVKARQEGLRVVLYKPFRFDRLREAIEDALDPSRQTARPRTAQRIRI</sequence>
<dbReference type="InterPro" id="IPR001789">
    <property type="entry name" value="Sig_transdc_resp-reg_receiver"/>
</dbReference>
<keyword evidence="2" id="KW-0808">Transferase</keyword>
<dbReference type="InterPro" id="IPR003018">
    <property type="entry name" value="GAF"/>
</dbReference>